<dbReference type="Pfam" id="PF00526">
    <property type="entry name" value="Dicty_CTDC"/>
    <property type="match status" value="3"/>
</dbReference>
<dbReference type="Pfam" id="PF18998">
    <property type="entry name" value="Flg_new_2"/>
    <property type="match status" value="1"/>
</dbReference>
<dbReference type="InterPro" id="IPR001673">
    <property type="entry name" value="S_mold_repeat"/>
</dbReference>
<proteinExistence type="predicted"/>
<dbReference type="PANTHER" id="PTHR31797">
    <property type="entry name" value="EXTRACELLULAR MATRIX PROTEIN A-RELATED"/>
    <property type="match status" value="1"/>
</dbReference>
<accession>A0A2H0LUU4</accession>
<protein>
    <recommendedName>
        <fullName evidence="2">Bacterial repeat domain-containing protein</fullName>
    </recommendedName>
</protein>
<dbReference type="EMBL" id="PCVY01000007">
    <property type="protein sequence ID" value="PIQ87454.1"/>
    <property type="molecule type" value="Genomic_DNA"/>
</dbReference>
<comment type="caution">
    <text evidence="3">The sequence shown here is derived from an EMBL/GenBank/DDBJ whole genome shotgun (WGS) entry which is preliminary data.</text>
</comment>
<feature type="region of interest" description="Disordered" evidence="1">
    <location>
        <begin position="260"/>
        <end position="288"/>
    </location>
</feature>
<gene>
    <name evidence="3" type="ORF">COV74_00695</name>
</gene>
<dbReference type="AlphaFoldDB" id="A0A2H0LUU4"/>
<organism evidence="3 4">
    <name type="scientific">Candidatus Abzuiibacterium crystallinum</name>
    <dbReference type="NCBI Taxonomy" id="1974748"/>
    <lineage>
        <taxon>Bacteria</taxon>
        <taxon>Pseudomonadati</taxon>
        <taxon>Candidatus Omnitrophota</taxon>
        <taxon>Candidatus Abzuiibacterium</taxon>
    </lineage>
</organism>
<feature type="domain" description="Bacterial repeat" evidence="2">
    <location>
        <begin position="17"/>
        <end position="87"/>
    </location>
</feature>
<name>A0A2H0LUU4_9BACT</name>
<dbReference type="InterPro" id="IPR044060">
    <property type="entry name" value="Bacterial_rp_domain"/>
</dbReference>
<dbReference type="PANTHER" id="PTHR31797:SF6">
    <property type="entry name" value="CHITIN-BINDING TYPE-2 DOMAIN-CONTAINING PROTEIN"/>
    <property type="match status" value="1"/>
</dbReference>
<dbReference type="Proteomes" id="UP000230859">
    <property type="component" value="Unassembled WGS sequence"/>
</dbReference>
<feature type="compositionally biased region" description="Low complexity" evidence="1">
    <location>
        <begin position="263"/>
        <end position="288"/>
    </location>
</feature>
<evidence type="ECO:0000313" key="4">
    <source>
        <dbReference type="Proteomes" id="UP000230859"/>
    </source>
</evidence>
<evidence type="ECO:0000259" key="2">
    <source>
        <dbReference type="Pfam" id="PF18998"/>
    </source>
</evidence>
<dbReference type="InterPro" id="IPR052846">
    <property type="entry name" value="ECM-enzyme_regulator"/>
</dbReference>
<evidence type="ECO:0000256" key="1">
    <source>
        <dbReference type="SAM" id="MobiDB-lite"/>
    </source>
</evidence>
<sequence length="443" mass="46445">MDADKVVTAVFRTSDQYTLTIQIVGQGSVTKDPEEPTYNGGQIVNLTANEDPGWEFLEWQDDLSGTNNPESITMDSDKTVTAVFQLIPECNSDQDCDDGNVCNGAEVCNAGICENGTPLTCNDNDNCTTDSCDPVQGCLYDPIPDCQSCNSNSDCADGDLCNGTESCVNGVCENGTPLTCDDGNLCTVDVCIPALGCQSAPVSDGTSCADGNLCNGNEICEAGSCQSGTPLSCDDGLSCSIDSCDPAQGCEHDNTSCDDSSDGDNGSTNDNNSSNQTDTDSTTNPQVVVTGGGGGLLVVGGNNGGVIQGETLQSFNADIAAASGSSGHGLPRMWYHAAKYLFPELGGKALVYLDERPLTVRLMAWMGPQSLSTVAAATIVEAVKEEEMKKRDKAEADTLALLPPAPEVLVESSEKPKKFSWFERLKEQLAAITSEVSSYFSQS</sequence>
<evidence type="ECO:0000313" key="3">
    <source>
        <dbReference type="EMBL" id="PIQ87454.1"/>
    </source>
</evidence>
<reference evidence="3 4" key="1">
    <citation type="submission" date="2017-09" db="EMBL/GenBank/DDBJ databases">
        <title>Depth-based differentiation of microbial function through sediment-hosted aquifers and enrichment of novel symbionts in the deep terrestrial subsurface.</title>
        <authorList>
            <person name="Probst A.J."/>
            <person name="Ladd B."/>
            <person name="Jarett J.K."/>
            <person name="Geller-Mcgrath D.E."/>
            <person name="Sieber C.M."/>
            <person name="Emerson J.B."/>
            <person name="Anantharaman K."/>
            <person name="Thomas B.C."/>
            <person name="Malmstrom R."/>
            <person name="Stieglmeier M."/>
            <person name="Klingl A."/>
            <person name="Woyke T."/>
            <person name="Ryan C.M."/>
            <person name="Banfield J.F."/>
        </authorList>
    </citation>
    <scope>NUCLEOTIDE SEQUENCE [LARGE SCALE GENOMIC DNA]</scope>
    <source>
        <strain evidence="3">CG11_big_fil_rev_8_21_14_0_20_45_26</strain>
    </source>
</reference>